<keyword evidence="4" id="KW-1185">Reference proteome</keyword>
<dbReference type="AlphaFoldDB" id="A0A919SQJ7"/>
<proteinExistence type="predicted"/>
<dbReference type="RefSeq" id="WP_212999716.1">
    <property type="nucleotide sequence ID" value="NZ_BAAATW010000010.1"/>
</dbReference>
<dbReference type="Gene3D" id="3.40.109.10">
    <property type="entry name" value="NADH Oxidase"/>
    <property type="match status" value="1"/>
</dbReference>
<dbReference type="CDD" id="cd02142">
    <property type="entry name" value="McbC_SagB-like_oxidoreductase"/>
    <property type="match status" value="1"/>
</dbReference>
<evidence type="ECO:0000259" key="2">
    <source>
        <dbReference type="Pfam" id="PF22767"/>
    </source>
</evidence>
<dbReference type="Pfam" id="PF00881">
    <property type="entry name" value="Nitroreductase"/>
    <property type="match status" value="1"/>
</dbReference>
<dbReference type="InterPro" id="IPR052544">
    <property type="entry name" value="Bacteriocin_Proc_Enz"/>
</dbReference>
<evidence type="ECO:0008006" key="5">
    <source>
        <dbReference type="Google" id="ProtNLM"/>
    </source>
</evidence>
<sequence length="484" mass="52515">MVLAQVPVNRQTTVVEALRLRRDATLAASDGGVLTLRQSRFELMMTRPGVGRRALLLRLADHWVSHLDATRLVAEIEGEAQIMPAQVLLRRLVLNCWLDRRLLLPDRPLLEVMPKGLGRWGAETQRRHQPGEAYKVSRFVSLRGEDGRMVAQSPLSTIAIGLPDRRVLGALNDAVGQDGCDSATFGAAAGLDETTAGRLLDELLTAGVIVAIADQRAESTQPPQALWSAEDLGLHGRSRPGRHALPIGGTYRFAGSFPAEPLRATFPGRPVVPLPVPDPVRISGSDPSFSAVLDARRTIRDHDAEHPITLDQLAEFLFRVQHTTDIRELDGYEVGRRPYPTGGGMCELELYPMVTRCEGLAGGLYHYDSVEHRLELVAEHDANADRLLDYASAAAAIRQPPQVQLVVTARIRRLMWKYEGLGYALILKNAGLLTELMYLVAAAMGLAPCALGAGDSAAFATLAGLDPLVEPSVADFLLGSRAAA</sequence>
<dbReference type="InterPro" id="IPR000415">
    <property type="entry name" value="Nitroreductase-like"/>
</dbReference>
<evidence type="ECO:0000313" key="3">
    <source>
        <dbReference type="EMBL" id="GIM76505.1"/>
    </source>
</evidence>
<dbReference type="InterPro" id="IPR029479">
    <property type="entry name" value="Nitroreductase"/>
</dbReference>
<evidence type="ECO:0000259" key="1">
    <source>
        <dbReference type="Pfam" id="PF00881"/>
    </source>
</evidence>
<feature type="domain" description="Nitroreductase" evidence="1">
    <location>
        <begin position="295"/>
        <end position="467"/>
    </location>
</feature>
<dbReference type="EMBL" id="BOQP01000027">
    <property type="protein sequence ID" value="GIM76505.1"/>
    <property type="molecule type" value="Genomic_DNA"/>
</dbReference>
<dbReference type="NCBIfam" id="TIGR03605">
    <property type="entry name" value="antibiot_sagB"/>
    <property type="match status" value="1"/>
</dbReference>
<reference evidence="3" key="1">
    <citation type="submission" date="2021-03" db="EMBL/GenBank/DDBJ databases">
        <title>Whole genome shotgun sequence of Actinoplanes consettensis NBRC 14913.</title>
        <authorList>
            <person name="Komaki H."/>
            <person name="Tamura T."/>
        </authorList>
    </citation>
    <scope>NUCLEOTIDE SEQUENCE</scope>
    <source>
        <strain evidence="3">NBRC 14913</strain>
    </source>
</reference>
<gene>
    <name evidence="3" type="ORF">Aco04nite_50780</name>
</gene>
<dbReference type="Proteomes" id="UP000680865">
    <property type="component" value="Unassembled WGS sequence"/>
</dbReference>
<name>A0A919SQJ7_9ACTN</name>
<dbReference type="Pfam" id="PF22767">
    <property type="entry name" value="ThcOx"/>
    <property type="match status" value="1"/>
</dbReference>
<dbReference type="InterPro" id="IPR054488">
    <property type="entry name" value="ThcOx_dom2"/>
</dbReference>
<dbReference type="PANTHER" id="PTHR43745:SF2">
    <property type="entry name" value="NITROREDUCTASE MJ1384-RELATED"/>
    <property type="match status" value="1"/>
</dbReference>
<organism evidence="3 4">
    <name type="scientific">Winogradskya consettensis</name>
    <dbReference type="NCBI Taxonomy" id="113560"/>
    <lineage>
        <taxon>Bacteria</taxon>
        <taxon>Bacillati</taxon>
        <taxon>Actinomycetota</taxon>
        <taxon>Actinomycetes</taxon>
        <taxon>Micromonosporales</taxon>
        <taxon>Micromonosporaceae</taxon>
        <taxon>Winogradskya</taxon>
    </lineage>
</organism>
<dbReference type="SUPFAM" id="SSF55469">
    <property type="entry name" value="FMN-dependent nitroreductase-like"/>
    <property type="match status" value="1"/>
</dbReference>
<comment type="caution">
    <text evidence="3">The sequence shown here is derived from an EMBL/GenBank/DDBJ whole genome shotgun (WGS) entry which is preliminary data.</text>
</comment>
<dbReference type="InterPro" id="IPR020051">
    <property type="entry name" value="SagB-type_dehydrogenase"/>
</dbReference>
<dbReference type="PANTHER" id="PTHR43745">
    <property type="entry name" value="NITROREDUCTASE MJ1384-RELATED"/>
    <property type="match status" value="1"/>
</dbReference>
<dbReference type="GO" id="GO:0016491">
    <property type="term" value="F:oxidoreductase activity"/>
    <property type="evidence" value="ECO:0007669"/>
    <property type="project" value="InterPro"/>
</dbReference>
<protein>
    <recommendedName>
        <fullName evidence="5">Nitroreductase domain-containing protein</fullName>
    </recommendedName>
</protein>
<accession>A0A919SQJ7</accession>
<evidence type="ECO:0000313" key="4">
    <source>
        <dbReference type="Proteomes" id="UP000680865"/>
    </source>
</evidence>
<feature type="domain" description="Cyanobactin oxidase ThcOx second" evidence="2">
    <location>
        <begin position="135"/>
        <end position="243"/>
    </location>
</feature>